<dbReference type="Proteomes" id="UP000250235">
    <property type="component" value="Unassembled WGS sequence"/>
</dbReference>
<dbReference type="GO" id="GO:0008168">
    <property type="term" value="F:methyltransferase activity"/>
    <property type="evidence" value="ECO:0007669"/>
    <property type="project" value="UniProtKB-KW"/>
</dbReference>
<keyword evidence="3" id="KW-1185">Reference proteome</keyword>
<keyword evidence="2" id="KW-0489">Methyltransferase</keyword>
<evidence type="ECO:0000313" key="2">
    <source>
        <dbReference type="EMBL" id="KZT76771.1"/>
    </source>
</evidence>
<protein>
    <submittedName>
        <fullName evidence="2">Putative histone-lysine N-methyltransferase ATXR3</fullName>
    </submittedName>
</protein>
<keyword evidence="2" id="KW-0808">Transferase</keyword>
<feature type="region of interest" description="Disordered" evidence="1">
    <location>
        <begin position="1"/>
        <end position="119"/>
    </location>
</feature>
<feature type="compositionally biased region" description="Basic and acidic residues" evidence="1">
    <location>
        <begin position="58"/>
        <end position="68"/>
    </location>
</feature>
<proteinExistence type="predicted"/>
<feature type="compositionally biased region" description="Basic and acidic residues" evidence="1">
    <location>
        <begin position="76"/>
        <end position="85"/>
    </location>
</feature>
<organism evidence="2 3">
    <name type="scientific">Dorcoceras hygrometricum</name>
    <dbReference type="NCBI Taxonomy" id="472368"/>
    <lineage>
        <taxon>Eukaryota</taxon>
        <taxon>Viridiplantae</taxon>
        <taxon>Streptophyta</taxon>
        <taxon>Embryophyta</taxon>
        <taxon>Tracheophyta</taxon>
        <taxon>Spermatophyta</taxon>
        <taxon>Magnoliopsida</taxon>
        <taxon>eudicotyledons</taxon>
        <taxon>Gunneridae</taxon>
        <taxon>Pentapetalae</taxon>
        <taxon>asterids</taxon>
        <taxon>lamiids</taxon>
        <taxon>Lamiales</taxon>
        <taxon>Gesneriaceae</taxon>
        <taxon>Didymocarpoideae</taxon>
        <taxon>Trichosporeae</taxon>
        <taxon>Loxocarpinae</taxon>
        <taxon>Dorcoceras</taxon>
    </lineage>
</organism>
<name>A0A2Z6ZV84_9LAMI</name>
<reference evidence="2 3" key="1">
    <citation type="journal article" date="2015" name="Proc. Natl. Acad. Sci. U.S.A.">
        <title>The resurrection genome of Boea hygrometrica: A blueprint for survival of dehydration.</title>
        <authorList>
            <person name="Xiao L."/>
            <person name="Yang G."/>
            <person name="Zhang L."/>
            <person name="Yang X."/>
            <person name="Zhao S."/>
            <person name="Ji Z."/>
            <person name="Zhou Q."/>
            <person name="Hu M."/>
            <person name="Wang Y."/>
            <person name="Chen M."/>
            <person name="Xu Y."/>
            <person name="Jin H."/>
            <person name="Xiao X."/>
            <person name="Hu G."/>
            <person name="Bao F."/>
            <person name="Hu Y."/>
            <person name="Wan P."/>
            <person name="Li L."/>
            <person name="Deng X."/>
            <person name="Kuang T."/>
            <person name="Xiang C."/>
            <person name="Zhu J.K."/>
            <person name="Oliver M.J."/>
            <person name="He Y."/>
        </authorList>
    </citation>
    <scope>NUCLEOTIDE SEQUENCE [LARGE SCALE GENOMIC DNA]</scope>
    <source>
        <strain evidence="3">cv. XS01</strain>
    </source>
</reference>
<accession>A0A2Z6ZV84</accession>
<dbReference type="GO" id="GO:0032259">
    <property type="term" value="P:methylation"/>
    <property type="evidence" value="ECO:0007669"/>
    <property type="project" value="UniProtKB-KW"/>
</dbReference>
<feature type="compositionally biased region" description="Basic and acidic residues" evidence="1">
    <location>
        <begin position="14"/>
        <end position="23"/>
    </location>
</feature>
<sequence length="163" mass="17232">MGPISYTGRKTSRAARDRPELNPRRIQPSRHHRSFAGAVATGGGGATTKSRATQGRTRAHDRAQERRSHAPSCVDRGAHSLDQRRIHAATSRSSRPATIARSGDHRAATSRGGSARRPAAMCDKRARLARPAAINSATGCTSTHNIAATVAQSSGQLTSGRHG</sequence>
<dbReference type="EMBL" id="KV094889">
    <property type="protein sequence ID" value="KZT76771.1"/>
    <property type="molecule type" value="Genomic_DNA"/>
</dbReference>
<evidence type="ECO:0000313" key="3">
    <source>
        <dbReference type="Proteomes" id="UP000250235"/>
    </source>
</evidence>
<dbReference type="AlphaFoldDB" id="A0A2Z6ZV84"/>
<gene>
    <name evidence="2" type="ORF">F511_46204</name>
</gene>
<feature type="compositionally biased region" description="Low complexity" evidence="1">
    <location>
        <begin position="109"/>
        <end position="119"/>
    </location>
</feature>
<evidence type="ECO:0000256" key="1">
    <source>
        <dbReference type="SAM" id="MobiDB-lite"/>
    </source>
</evidence>